<evidence type="ECO:0000313" key="3">
    <source>
        <dbReference type="Proteomes" id="UP000586093"/>
    </source>
</evidence>
<name>A0A839HG69_9BURK</name>
<keyword evidence="3" id="KW-1185">Reference proteome</keyword>
<dbReference type="Proteomes" id="UP000586093">
    <property type="component" value="Unassembled WGS sequence"/>
</dbReference>
<feature type="region of interest" description="Disordered" evidence="1">
    <location>
        <begin position="1"/>
        <end position="22"/>
    </location>
</feature>
<comment type="caution">
    <text evidence="2">The sequence shown here is derived from an EMBL/GenBank/DDBJ whole genome shotgun (WGS) entry which is preliminary data.</text>
</comment>
<reference evidence="2 3" key="1">
    <citation type="submission" date="2020-08" db="EMBL/GenBank/DDBJ databases">
        <title>Aquariorum lacteus gen. nov., sp. nov., a new member of the family Comamonadaceae, isolated from freshwater aquarium.</title>
        <authorList>
            <person name="Chun S.-J."/>
        </authorList>
    </citation>
    <scope>NUCLEOTIDE SEQUENCE [LARGE SCALE GENOMIC DNA]</scope>
    <source>
        <strain evidence="2 3">SJAQ100</strain>
    </source>
</reference>
<gene>
    <name evidence="2" type="ORF">H4F90_00975</name>
</gene>
<accession>A0A839HG69</accession>
<dbReference type="AlphaFoldDB" id="A0A839HG69"/>
<dbReference type="RefSeq" id="WP_182660603.1">
    <property type="nucleotide sequence ID" value="NZ_JACIVI010000001.1"/>
</dbReference>
<evidence type="ECO:0000256" key="1">
    <source>
        <dbReference type="SAM" id="MobiDB-lite"/>
    </source>
</evidence>
<organism evidence="2 3">
    <name type="scientific">Aquariibacter albus</name>
    <dbReference type="NCBI Taxonomy" id="2759899"/>
    <lineage>
        <taxon>Bacteria</taxon>
        <taxon>Pseudomonadati</taxon>
        <taxon>Pseudomonadota</taxon>
        <taxon>Betaproteobacteria</taxon>
        <taxon>Burkholderiales</taxon>
        <taxon>Sphaerotilaceae</taxon>
        <taxon>Aquariibacter</taxon>
    </lineage>
</organism>
<protein>
    <submittedName>
        <fullName evidence="2">Uncharacterized protein</fullName>
    </submittedName>
</protein>
<sequence>MLSVATHLPAQANRGPGLRMGHQHKAEAFTAREREMACHVRSGDGDTTPLQGVRSTEKVQLGICRTPSGDDQRSFESVGLIDPELAAALATAQLDVVHLRIDP</sequence>
<proteinExistence type="predicted"/>
<evidence type="ECO:0000313" key="2">
    <source>
        <dbReference type="EMBL" id="MBB1160553.1"/>
    </source>
</evidence>
<dbReference type="EMBL" id="JACIVI010000001">
    <property type="protein sequence ID" value="MBB1160553.1"/>
    <property type="molecule type" value="Genomic_DNA"/>
</dbReference>